<dbReference type="GO" id="GO:0005385">
    <property type="term" value="F:zinc ion transmembrane transporter activity"/>
    <property type="evidence" value="ECO:0007669"/>
    <property type="project" value="TreeGrafter"/>
</dbReference>
<evidence type="ECO:0000256" key="6">
    <source>
        <dbReference type="SAM" id="Phobius"/>
    </source>
</evidence>
<feature type="domain" description="Cation efflux protein transmembrane" evidence="7">
    <location>
        <begin position="24"/>
        <end position="202"/>
    </location>
</feature>
<dbReference type="PANTHER" id="PTHR11562:SF17">
    <property type="entry name" value="RE54080P-RELATED"/>
    <property type="match status" value="1"/>
</dbReference>
<evidence type="ECO:0000313" key="8">
    <source>
        <dbReference type="EMBL" id="SDD61238.1"/>
    </source>
</evidence>
<dbReference type="RefSeq" id="WP_092001214.1">
    <property type="nucleotide sequence ID" value="NZ_FMYQ01000022.1"/>
</dbReference>
<evidence type="ECO:0000256" key="5">
    <source>
        <dbReference type="ARBA" id="ARBA00023136"/>
    </source>
</evidence>
<dbReference type="OrthoDB" id="9799649at2"/>
<protein>
    <submittedName>
        <fullName evidence="8">Co/Zn/Cd efflux system component</fullName>
    </submittedName>
</protein>
<reference evidence="9" key="1">
    <citation type="submission" date="2016-09" db="EMBL/GenBank/DDBJ databases">
        <authorList>
            <person name="Varghese N."/>
            <person name="Submissions S."/>
        </authorList>
    </citation>
    <scope>NUCLEOTIDE SEQUENCE [LARGE SCALE GENOMIC DNA]</scope>
    <source>
        <strain evidence="9">TNe-862</strain>
    </source>
</reference>
<feature type="transmembrane region" description="Helical" evidence="6">
    <location>
        <begin position="177"/>
        <end position="195"/>
    </location>
</feature>
<keyword evidence="2 6" id="KW-0812">Transmembrane</keyword>
<evidence type="ECO:0000256" key="3">
    <source>
        <dbReference type="ARBA" id="ARBA00022906"/>
    </source>
</evidence>
<dbReference type="EMBL" id="FMYQ01000022">
    <property type="protein sequence ID" value="SDD61238.1"/>
    <property type="molecule type" value="Genomic_DNA"/>
</dbReference>
<keyword evidence="4 6" id="KW-1133">Transmembrane helix</keyword>
<dbReference type="PANTHER" id="PTHR11562">
    <property type="entry name" value="CATION EFFLUX PROTEIN/ ZINC TRANSPORTER"/>
    <property type="match status" value="1"/>
</dbReference>
<dbReference type="SUPFAM" id="SSF161111">
    <property type="entry name" value="Cation efflux protein transmembrane domain-like"/>
    <property type="match status" value="1"/>
</dbReference>
<name>A0A1G6W618_9BURK</name>
<organism evidence="8 9">
    <name type="scientific">Paraburkholderia lycopersici</name>
    <dbReference type="NCBI Taxonomy" id="416944"/>
    <lineage>
        <taxon>Bacteria</taxon>
        <taxon>Pseudomonadati</taxon>
        <taxon>Pseudomonadota</taxon>
        <taxon>Betaproteobacteria</taxon>
        <taxon>Burkholderiales</taxon>
        <taxon>Burkholderiaceae</taxon>
        <taxon>Paraburkholderia</taxon>
    </lineage>
</organism>
<evidence type="ECO:0000256" key="1">
    <source>
        <dbReference type="ARBA" id="ARBA00004141"/>
    </source>
</evidence>
<keyword evidence="3" id="KW-0862">Zinc</keyword>
<dbReference type="InterPro" id="IPR058533">
    <property type="entry name" value="Cation_efflux_TM"/>
</dbReference>
<dbReference type="Proteomes" id="UP000198908">
    <property type="component" value="Unassembled WGS sequence"/>
</dbReference>
<gene>
    <name evidence="8" type="ORF">SAMN05421548_12274</name>
</gene>
<dbReference type="Pfam" id="PF01545">
    <property type="entry name" value="Cation_efflux"/>
    <property type="match status" value="1"/>
</dbReference>
<evidence type="ECO:0000313" key="9">
    <source>
        <dbReference type="Proteomes" id="UP000198908"/>
    </source>
</evidence>
<dbReference type="STRING" id="416944.SAMN05421548_12274"/>
<accession>A0A1G6W618</accession>
<feature type="transmembrane region" description="Helical" evidence="6">
    <location>
        <begin position="23"/>
        <end position="41"/>
    </location>
</feature>
<keyword evidence="5 6" id="KW-0472">Membrane</keyword>
<comment type="subcellular location">
    <subcellularLocation>
        <location evidence="1">Membrane</location>
        <topology evidence="1">Multi-pass membrane protein</topology>
    </subcellularLocation>
</comment>
<dbReference type="InterPro" id="IPR050681">
    <property type="entry name" value="CDF/SLC30A"/>
</dbReference>
<dbReference type="Gene3D" id="1.20.1510.10">
    <property type="entry name" value="Cation efflux protein transmembrane domain"/>
    <property type="match status" value="1"/>
</dbReference>
<feature type="transmembrane region" description="Helical" evidence="6">
    <location>
        <begin position="86"/>
        <end position="106"/>
    </location>
</feature>
<keyword evidence="9" id="KW-1185">Reference proteome</keyword>
<evidence type="ECO:0000259" key="7">
    <source>
        <dbReference type="Pfam" id="PF01545"/>
    </source>
</evidence>
<keyword evidence="3" id="KW-0864">Zinc transport</keyword>
<sequence>MPGHCCDHCADGPIRPGEGYRKLLWVALAINFLMFAVEVLSGFRGRSVSLLADSLDFLGDAANYGISLFVLGMSVGVRAQASRLKAASMLVFGIWVLGMACWHVNAGSSPRVPTMSVVGICALLANGVVAALLFRYRKGDSNMRSVWLCTRNDVLGNVAVLFAALGVLGTGSAWPDLIVAAIMSTLALTSAVHIMRQSRVELRDGAGRCEAAVKS</sequence>
<dbReference type="InterPro" id="IPR027469">
    <property type="entry name" value="Cation_efflux_TMD_sf"/>
</dbReference>
<keyword evidence="3" id="KW-0813">Transport</keyword>
<evidence type="ECO:0000256" key="2">
    <source>
        <dbReference type="ARBA" id="ARBA00022692"/>
    </source>
</evidence>
<feature type="transmembrane region" description="Helical" evidence="6">
    <location>
        <begin position="61"/>
        <end position="79"/>
    </location>
</feature>
<proteinExistence type="predicted"/>
<dbReference type="GO" id="GO:0005886">
    <property type="term" value="C:plasma membrane"/>
    <property type="evidence" value="ECO:0007669"/>
    <property type="project" value="TreeGrafter"/>
</dbReference>
<dbReference type="AlphaFoldDB" id="A0A1G6W618"/>
<feature type="transmembrane region" description="Helical" evidence="6">
    <location>
        <begin position="112"/>
        <end position="134"/>
    </location>
</feature>
<keyword evidence="3" id="KW-0406">Ion transport</keyword>
<feature type="transmembrane region" description="Helical" evidence="6">
    <location>
        <begin position="154"/>
        <end position="171"/>
    </location>
</feature>
<evidence type="ECO:0000256" key="4">
    <source>
        <dbReference type="ARBA" id="ARBA00022989"/>
    </source>
</evidence>